<dbReference type="HAMAP" id="MF_01844">
    <property type="entry name" value="NhaA"/>
    <property type="match status" value="1"/>
</dbReference>
<feature type="transmembrane region" description="Helical" evidence="7">
    <location>
        <begin position="210"/>
        <end position="238"/>
    </location>
</feature>
<evidence type="ECO:0000256" key="1">
    <source>
        <dbReference type="ARBA" id="ARBA00004429"/>
    </source>
</evidence>
<feature type="transmembrane region" description="Helical" evidence="7">
    <location>
        <begin position="327"/>
        <end position="352"/>
    </location>
</feature>
<comment type="similarity">
    <text evidence="7">Belongs to the NhaA Na(+)/H(+) (TC 2.A.33) antiporter family.</text>
</comment>
<protein>
    <recommendedName>
        <fullName evidence="7">Na(+)/H(+) antiporter NhaA</fullName>
    </recommendedName>
    <alternativeName>
        <fullName evidence="7">Sodium/proton antiporter NhaA</fullName>
    </alternativeName>
</protein>
<dbReference type="Gene3D" id="1.20.1530.10">
    <property type="entry name" value="Na+/H+ antiporter like domain"/>
    <property type="match status" value="1"/>
</dbReference>
<keyword evidence="7" id="KW-0050">Antiport</keyword>
<evidence type="ECO:0000256" key="4">
    <source>
        <dbReference type="ARBA" id="ARBA00022989"/>
    </source>
</evidence>
<keyword evidence="9" id="KW-1185">Reference proteome</keyword>
<comment type="function">
    <text evidence="7">Na(+)/H(+) antiporter that extrudes sodium in exchange for external protons.</text>
</comment>
<feature type="transmembrane region" description="Helical" evidence="7">
    <location>
        <begin position="258"/>
        <end position="279"/>
    </location>
</feature>
<dbReference type="NCBIfam" id="NF007111">
    <property type="entry name" value="PRK09560.1"/>
    <property type="match status" value="1"/>
</dbReference>
<dbReference type="EMBL" id="JBHRSZ010000001">
    <property type="protein sequence ID" value="MFC3149552.1"/>
    <property type="molecule type" value="Genomic_DNA"/>
</dbReference>
<comment type="catalytic activity">
    <reaction evidence="7">
        <text>Na(+)(in) + 2 H(+)(out) = Na(+)(out) + 2 H(+)(in)</text>
        <dbReference type="Rhea" id="RHEA:29251"/>
        <dbReference type="ChEBI" id="CHEBI:15378"/>
        <dbReference type="ChEBI" id="CHEBI:29101"/>
    </reaction>
</comment>
<name>A0ABV7H788_9GAMM</name>
<feature type="transmembrane region" description="Helical" evidence="7">
    <location>
        <begin position="124"/>
        <end position="143"/>
    </location>
</feature>
<dbReference type="PANTHER" id="PTHR30341">
    <property type="entry name" value="SODIUM ION/PROTON ANTIPORTER NHAA-RELATED"/>
    <property type="match status" value="1"/>
</dbReference>
<evidence type="ECO:0000313" key="9">
    <source>
        <dbReference type="Proteomes" id="UP001595476"/>
    </source>
</evidence>
<evidence type="ECO:0000256" key="3">
    <source>
        <dbReference type="ARBA" id="ARBA00022692"/>
    </source>
</evidence>
<feature type="transmembrane region" description="Helical" evidence="7">
    <location>
        <begin position="99"/>
        <end position="118"/>
    </location>
</feature>
<feature type="transmembrane region" description="Helical" evidence="7">
    <location>
        <begin position="364"/>
        <end position="385"/>
    </location>
</feature>
<keyword evidence="5 7" id="KW-0472">Membrane</keyword>
<keyword evidence="7" id="KW-0813">Transport</keyword>
<feature type="transmembrane region" description="Helical" evidence="7">
    <location>
        <begin position="60"/>
        <end position="78"/>
    </location>
</feature>
<keyword evidence="2 7" id="KW-1003">Cell membrane</keyword>
<proteinExistence type="inferred from homology"/>
<evidence type="ECO:0000256" key="5">
    <source>
        <dbReference type="ARBA" id="ARBA00023136"/>
    </source>
</evidence>
<evidence type="ECO:0000256" key="6">
    <source>
        <dbReference type="ARBA" id="ARBA00023201"/>
    </source>
</evidence>
<dbReference type="InterPro" id="IPR023171">
    <property type="entry name" value="Na/H_antiporter_dom_sf"/>
</dbReference>
<gene>
    <name evidence="7 8" type="primary">nhaA</name>
    <name evidence="8" type="ORF">ACFOEK_00775</name>
</gene>
<dbReference type="InterPro" id="IPR004670">
    <property type="entry name" value="NhaA"/>
</dbReference>
<reference evidence="9" key="1">
    <citation type="journal article" date="2019" name="Int. J. Syst. Evol. Microbiol.">
        <title>The Global Catalogue of Microorganisms (GCM) 10K type strain sequencing project: providing services to taxonomists for standard genome sequencing and annotation.</title>
        <authorList>
            <consortium name="The Broad Institute Genomics Platform"/>
            <consortium name="The Broad Institute Genome Sequencing Center for Infectious Disease"/>
            <person name="Wu L."/>
            <person name="Ma J."/>
        </authorList>
    </citation>
    <scope>NUCLEOTIDE SEQUENCE [LARGE SCALE GENOMIC DNA]</scope>
    <source>
        <strain evidence="9">KCTC 52438</strain>
    </source>
</reference>
<dbReference type="NCBIfam" id="TIGR00773">
    <property type="entry name" value="NhaA"/>
    <property type="match status" value="1"/>
</dbReference>
<dbReference type="Proteomes" id="UP001595476">
    <property type="component" value="Unassembled WGS sequence"/>
</dbReference>
<keyword evidence="7" id="KW-0915">Sodium</keyword>
<feature type="transmembrane region" description="Helical" evidence="7">
    <location>
        <begin position="291"/>
        <end position="315"/>
    </location>
</feature>
<evidence type="ECO:0000313" key="8">
    <source>
        <dbReference type="EMBL" id="MFC3149552.1"/>
    </source>
</evidence>
<feature type="transmembrane region" description="Helical" evidence="7">
    <location>
        <begin position="182"/>
        <end position="198"/>
    </location>
</feature>
<organism evidence="8 9">
    <name type="scientific">Litoribrevibacter euphylliae</name>
    <dbReference type="NCBI Taxonomy" id="1834034"/>
    <lineage>
        <taxon>Bacteria</taxon>
        <taxon>Pseudomonadati</taxon>
        <taxon>Pseudomonadota</taxon>
        <taxon>Gammaproteobacteria</taxon>
        <taxon>Oceanospirillales</taxon>
        <taxon>Oceanospirillaceae</taxon>
        <taxon>Litoribrevibacter</taxon>
    </lineage>
</organism>
<keyword evidence="7" id="KW-0406">Ion transport</keyword>
<dbReference type="PANTHER" id="PTHR30341:SF0">
    <property type="entry name" value="NA(+)_H(+) ANTIPORTER NHAA"/>
    <property type="match status" value="1"/>
</dbReference>
<evidence type="ECO:0000256" key="7">
    <source>
        <dbReference type="HAMAP-Rule" id="MF_01844"/>
    </source>
</evidence>
<evidence type="ECO:0000256" key="2">
    <source>
        <dbReference type="ARBA" id="ARBA00022475"/>
    </source>
</evidence>
<dbReference type="RefSeq" id="WP_386714697.1">
    <property type="nucleotide sequence ID" value="NZ_JBHRSZ010000001.1"/>
</dbReference>
<comment type="caution">
    <text evidence="8">The sequence shown here is derived from an EMBL/GenBank/DDBJ whole genome shotgun (WGS) entry which is preliminary data.</text>
</comment>
<dbReference type="Pfam" id="PF06965">
    <property type="entry name" value="Na_H_antiport_1"/>
    <property type="match status" value="1"/>
</dbReference>
<keyword evidence="3 7" id="KW-0812">Transmembrane</keyword>
<feature type="transmembrane region" description="Helical" evidence="7">
    <location>
        <begin position="12"/>
        <end position="31"/>
    </location>
</feature>
<comment type="subcellular location">
    <subcellularLocation>
        <location evidence="1">Cell inner membrane</location>
        <topology evidence="1">Multi-pass membrane protein</topology>
    </subcellularLocation>
    <subcellularLocation>
        <location evidence="7">Cell membrane</location>
        <topology evidence="7">Multi-pass membrane protein</topology>
    </subcellularLocation>
</comment>
<dbReference type="NCBIfam" id="NF007112">
    <property type="entry name" value="PRK09561.1"/>
    <property type="match status" value="1"/>
</dbReference>
<keyword evidence="4 7" id="KW-1133">Transmembrane helix</keyword>
<feature type="transmembrane region" description="Helical" evidence="7">
    <location>
        <begin position="155"/>
        <end position="176"/>
    </location>
</feature>
<keyword evidence="6 7" id="KW-0739">Sodium transport</keyword>
<accession>A0ABV7H788</accession>
<sequence length="398" mass="42738">MIQSMLKDFLKLESASGILLIIATAVALVFANSPLDQYYELFLSTYMGVHVGAFEINKPLLLWINDGLMAVFFFLIGLELKRELVEGELSDPKQIILPAAGAVGGMLVPALIYVGMNWGNEQAIAGWAIPAATDIAFALGILAMLGSRVPVALKVFLVSLAIIDDIGAIIIIAIFYTSDLSVESLVVAGLAIAGLAILNRRGVVKIAPYILIGLVLWVSVLKSGVHATLAGVVMAFFIPLKLKDEHGQSPARQLEHDLHSSVAFVIVPIFAFANAGVDLRGMSLERFLDPLPIGIAMGLFVGKQIGVFGFAWLVIKMGLAKLPKSVSWAQLYGVSILCGIGFTMSLFIGSLAFEQTGEQMDDRLGILFGSILSSVVGYLLLYKVLPKTPADQPEVEHR</sequence>